<dbReference type="InterPro" id="IPR011278">
    <property type="entry name" value="2-MeCitrate/Citrate_synth_II"/>
</dbReference>
<dbReference type="Proteomes" id="UP000201728">
    <property type="component" value="Chromosome"/>
</dbReference>
<dbReference type="EMBL" id="CP016397">
    <property type="protein sequence ID" value="ASQ45866.1"/>
    <property type="molecule type" value="Genomic_DNA"/>
</dbReference>
<dbReference type="GO" id="GO:0005737">
    <property type="term" value="C:cytoplasm"/>
    <property type="evidence" value="ECO:0007669"/>
    <property type="project" value="InterPro"/>
</dbReference>
<dbReference type="GO" id="GO:0036440">
    <property type="term" value="F:citrate synthase activity"/>
    <property type="evidence" value="ECO:0007669"/>
    <property type="project" value="UniProtKB-EC"/>
</dbReference>
<evidence type="ECO:0000256" key="2">
    <source>
        <dbReference type="ARBA" id="ARBA00005026"/>
    </source>
</evidence>
<feature type="active site" evidence="9">
    <location>
        <position position="258"/>
    </location>
</feature>
<evidence type="ECO:0000256" key="4">
    <source>
        <dbReference type="ARBA" id="ARBA00022532"/>
    </source>
</evidence>
<keyword evidence="4" id="KW-0816">Tricarboxylic acid cycle</keyword>
<dbReference type="InterPro" id="IPR016143">
    <property type="entry name" value="Citrate_synth-like_sm_a-sub"/>
</dbReference>
<evidence type="ECO:0000256" key="10">
    <source>
        <dbReference type="RuleBase" id="RU003406"/>
    </source>
</evidence>
<comment type="catalytic activity">
    <reaction evidence="7">
        <text>oxaloacetate + acetyl-CoA + H2O = citrate + CoA + H(+)</text>
        <dbReference type="Rhea" id="RHEA:16845"/>
        <dbReference type="ChEBI" id="CHEBI:15377"/>
        <dbReference type="ChEBI" id="CHEBI:15378"/>
        <dbReference type="ChEBI" id="CHEBI:16452"/>
        <dbReference type="ChEBI" id="CHEBI:16947"/>
        <dbReference type="ChEBI" id="CHEBI:57287"/>
        <dbReference type="ChEBI" id="CHEBI:57288"/>
        <dbReference type="EC" id="2.3.3.16"/>
    </reaction>
</comment>
<dbReference type="GO" id="GO:0005975">
    <property type="term" value="P:carbohydrate metabolic process"/>
    <property type="evidence" value="ECO:0007669"/>
    <property type="project" value="TreeGrafter"/>
</dbReference>
<reference evidence="12" key="1">
    <citation type="submission" date="2016-07" db="EMBL/GenBank/DDBJ databases">
        <authorList>
            <person name="Florea S."/>
            <person name="Webb J.S."/>
            <person name="Jaromczyk J."/>
            <person name="Schardl C.L."/>
        </authorList>
    </citation>
    <scope>NUCLEOTIDE SEQUENCE [LARGE SCALE GENOMIC DNA]</scope>
    <source>
        <strain evidence="12">CDC-D5610</strain>
    </source>
</reference>
<dbReference type="InterPro" id="IPR002020">
    <property type="entry name" value="Citrate_synthase"/>
</dbReference>
<keyword evidence="11" id="KW-0012">Acyltransferase</keyword>
<protein>
    <recommendedName>
        <fullName evidence="8">Citrate synthase</fullName>
    </recommendedName>
</protein>
<keyword evidence="5 8" id="KW-0808">Transferase</keyword>
<dbReference type="KEGG" id="lcd:clem_06555"/>
<dbReference type="AlphaFoldDB" id="A0A222P203"/>
<evidence type="ECO:0000256" key="6">
    <source>
        <dbReference type="ARBA" id="ARBA00049052"/>
    </source>
</evidence>
<organism evidence="11 12">
    <name type="scientific">Legionella clemsonensis</name>
    <dbReference type="NCBI Taxonomy" id="1867846"/>
    <lineage>
        <taxon>Bacteria</taxon>
        <taxon>Pseudomonadati</taxon>
        <taxon>Pseudomonadota</taxon>
        <taxon>Gammaproteobacteria</taxon>
        <taxon>Legionellales</taxon>
        <taxon>Legionellaceae</taxon>
        <taxon>Legionella</taxon>
    </lineage>
</organism>
<dbReference type="PIRSF" id="PIRSF001369">
    <property type="entry name" value="Citrate_synth"/>
    <property type="match status" value="1"/>
</dbReference>
<evidence type="ECO:0000256" key="5">
    <source>
        <dbReference type="ARBA" id="ARBA00022679"/>
    </source>
</evidence>
<dbReference type="PANTHER" id="PTHR11739">
    <property type="entry name" value="CITRATE SYNTHASE"/>
    <property type="match status" value="1"/>
</dbReference>
<comment type="catalytic activity">
    <reaction evidence="6">
        <text>propanoyl-CoA + oxaloacetate + H2O = (2S,3S)-2-methylcitrate + CoA + H(+)</text>
        <dbReference type="Rhea" id="RHEA:23780"/>
        <dbReference type="ChEBI" id="CHEBI:15377"/>
        <dbReference type="ChEBI" id="CHEBI:15378"/>
        <dbReference type="ChEBI" id="CHEBI:16452"/>
        <dbReference type="ChEBI" id="CHEBI:57287"/>
        <dbReference type="ChEBI" id="CHEBI:57392"/>
        <dbReference type="ChEBI" id="CHEBI:58853"/>
        <dbReference type="EC" id="2.3.3.5"/>
    </reaction>
</comment>
<evidence type="ECO:0000313" key="12">
    <source>
        <dbReference type="Proteomes" id="UP000201728"/>
    </source>
</evidence>
<sequence length="373" mass="41749">MVNKSGAGLAGVVAGQSAIATVGQEGKGLNYRGYSIDDLAAHATFEEVAYLLHYGQLPTRSELASYTKKLIDLRHIPDALKTVLKLIPKNTHPMDVLRTGCSLLGTLEPENDFSQQYNIADRLLALFPGMMCYWYAYHFLNKEISGESEEQTIGGHFLALLHGRKPSKLEADMMNVSLILYAEHEFNASTFAARVTAATLSDFYSAITTAIGTLRGPLHGGANEAAMELIARFKSPDEAESELMTMLERKEKIMGFGHRVYRDCDPRSDIIKAWSHKLAEAKNEMLLYNVSERIEAVMRREKKLFPNLDFYSASAYHFCDIPTSLFTPIFVMSRTTGWSAHIFEQRADNRLIRPTSEYTGPESRKFIAIDARG</sequence>
<dbReference type="GO" id="GO:0050440">
    <property type="term" value="F:2-methylcitrate synthase activity"/>
    <property type="evidence" value="ECO:0007669"/>
    <property type="project" value="UniProtKB-EC"/>
</dbReference>
<dbReference type="NCBIfam" id="NF009006">
    <property type="entry name" value="PRK12351.1"/>
    <property type="match status" value="1"/>
</dbReference>
<dbReference type="PROSITE" id="PS00480">
    <property type="entry name" value="CITRATE_SYNTHASE"/>
    <property type="match status" value="1"/>
</dbReference>
<dbReference type="SUPFAM" id="SSF48256">
    <property type="entry name" value="Citrate synthase"/>
    <property type="match status" value="1"/>
</dbReference>
<keyword evidence="12" id="KW-1185">Reference proteome</keyword>
<dbReference type="RefSeq" id="WP_094090881.1">
    <property type="nucleotide sequence ID" value="NZ_CP016397.1"/>
</dbReference>
<dbReference type="CDD" id="cd06108">
    <property type="entry name" value="Ec2MCS_like"/>
    <property type="match status" value="1"/>
</dbReference>
<dbReference type="GO" id="GO:0019679">
    <property type="term" value="P:propionate metabolic process, methylcitrate cycle"/>
    <property type="evidence" value="ECO:0007669"/>
    <property type="project" value="TreeGrafter"/>
</dbReference>
<dbReference type="PRINTS" id="PR00143">
    <property type="entry name" value="CITRTSNTHASE"/>
</dbReference>
<dbReference type="OrthoDB" id="9800864at2"/>
<evidence type="ECO:0000256" key="7">
    <source>
        <dbReference type="ARBA" id="ARBA00049288"/>
    </source>
</evidence>
<dbReference type="InterPro" id="IPR016142">
    <property type="entry name" value="Citrate_synth-like_lrg_a-sub"/>
</dbReference>
<comment type="similarity">
    <text evidence="3 8 10">Belongs to the citrate synthase family.</text>
</comment>
<dbReference type="Gene3D" id="1.10.230.10">
    <property type="entry name" value="Cytochrome P450-Terp, domain 2"/>
    <property type="match status" value="1"/>
</dbReference>
<dbReference type="InterPro" id="IPR036969">
    <property type="entry name" value="Citrate_synthase_sf"/>
</dbReference>
<gene>
    <name evidence="11" type="primary">prpC</name>
    <name evidence="11" type="ORF">clem_06555</name>
</gene>
<dbReference type="NCBIfam" id="TIGR01800">
    <property type="entry name" value="cit_synth_II"/>
    <property type="match status" value="1"/>
</dbReference>
<comment type="pathway">
    <text evidence="2">Organic acid metabolism; propanoate degradation.</text>
</comment>
<evidence type="ECO:0000256" key="3">
    <source>
        <dbReference type="ARBA" id="ARBA00010566"/>
    </source>
</evidence>
<accession>A0A222P203</accession>
<dbReference type="Gene3D" id="1.10.580.10">
    <property type="entry name" value="Citrate Synthase, domain 1"/>
    <property type="match status" value="1"/>
</dbReference>
<proteinExistence type="inferred from homology"/>
<evidence type="ECO:0000256" key="8">
    <source>
        <dbReference type="PIRNR" id="PIRNR001369"/>
    </source>
</evidence>
<comment type="pathway">
    <text evidence="1">Carbohydrate metabolism; tricarboxylic acid cycle; isocitrate from oxaloacetate: step 1/2.</text>
</comment>
<dbReference type="FunFam" id="1.10.230.10:FF:000003">
    <property type="entry name" value="Citrate synthase"/>
    <property type="match status" value="1"/>
</dbReference>
<dbReference type="InterPro" id="IPR024176">
    <property type="entry name" value="Citrate_synthase_bac-typ"/>
</dbReference>
<evidence type="ECO:0000256" key="9">
    <source>
        <dbReference type="PIRSR" id="PIRSR001369-1"/>
    </source>
</evidence>
<dbReference type="Pfam" id="PF00285">
    <property type="entry name" value="Citrate_synt"/>
    <property type="match status" value="1"/>
</dbReference>
<dbReference type="InterPro" id="IPR019810">
    <property type="entry name" value="Citrate_synthase_AS"/>
</dbReference>
<feature type="active site" evidence="9">
    <location>
        <position position="309"/>
    </location>
</feature>
<name>A0A222P203_9GAMM</name>
<dbReference type="GO" id="GO:0006099">
    <property type="term" value="P:tricarboxylic acid cycle"/>
    <property type="evidence" value="ECO:0007669"/>
    <property type="project" value="UniProtKB-UniPathway"/>
</dbReference>
<dbReference type="PANTHER" id="PTHR11739:SF25">
    <property type="entry name" value="CITRATE SYNTHASE-RELATED PROTEIN DDB_G0287281"/>
    <property type="match status" value="1"/>
</dbReference>
<dbReference type="UniPathway" id="UPA00223">
    <property type="reaction ID" value="UER00717"/>
</dbReference>
<evidence type="ECO:0000256" key="1">
    <source>
        <dbReference type="ARBA" id="ARBA00004751"/>
    </source>
</evidence>
<evidence type="ECO:0000313" key="11">
    <source>
        <dbReference type="EMBL" id="ASQ45866.1"/>
    </source>
</evidence>